<feature type="region of interest" description="Disordered" evidence="1">
    <location>
        <begin position="303"/>
        <end position="324"/>
    </location>
</feature>
<evidence type="ECO:0000313" key="2">
    <source>
        <dbReference type="EMBL" id="KAJ4344632.1"/>
    </source>
</evidence>
<keyword evidence="3" id="KW-1185">Reference proteome</keyword>
<dbReference type="OrthoDB" id="7464126at2759"/>
<dbReference type="AlphaFoldDB" id="A0A9W8XAD8"/>
<gene>
    <name evidence="2" type="ORF">N0V89_012376</name>
</gene>
<proteinExistence type="predicted"/>
<feature type="compositionally biased region" description="Polar residues" evidence="1">
    <location>
        <begin position="303"/>
        <end position="314"/>
    </location>
</feature>
<evidence type="ECO:0000256" key="1">
    <source>
        <dbReference type="SAM" id="MobiDB-lite"/>
    </source>
</evidence>
<reference evidence="2" key="1">
    <citation type="submission" date="2022-10" db="EMBL/GenBank/DDBJ databases">
        <title>Tapping the CABI collections for fungal endophytes: first genome assemblies for Collariella, Neodidymelliopsis, Ascochyta clinopodiicola, Didymella pomorum, Didymosphaeria variabile, Neocosmospora piperis and Neocucurbitaria cava.</title>
        <authorList>
            <person name="Hill R."/>
        </authorList>
    </citation>
    <scope>NUCLEOTIDE SEQUENCE</scope>
    <source>
        <strain evidence="2">IMI 356815</strain>
    </source>
</reference>
<sequence length="337" mass="38161">MSFDFSIGDIIKLIELTTRTYTDWKNACGTYATITDNLAALCALLVRIEVEVHTPNSLFSKNKDDLQHWETLSEGCYDVVAELTYVLNKYRSLSTSRARNWDRIRLGNKSIDGLNTRLLMRIESVSAFATVVGVSSQGRVENVIFPELLRRMDGIAAEIRKGTSSIGTLTTYENDDKTVWKEFRREMIRADVRSRDIHRYKVSLKTYLLRLKHEGLLDEEIPEEDPSSKRTKDGEPYGGDLKDGQPDNDRLHVADPSSESEEDGKSDNDSKYIVERILEDTVSKGNGSEPEEVPLARMSYSKTLRPSNVGTPQNYHDDYTTGPVPECEGRIHKITSL</sequence>
<protein>
    <recommendedName>
        <fullName evidence="4">Fungal N-terminal domain-containing protein</fullName>
    </recommendedName>
</protein>
<dbReference type="GeneID" id="80915906"/>
<dbReference type="Proteomes" id="UP001140513">
    <property type="component" value="Unassembled WGS sequence"/>
</dbReference>
<organism evidence="2 3">
    <name type="scientific">Didymosphaeria variabile</name>
    <dbReference type="NCBI Taxonomy" id="1932322"/>
    <lineage>
        <taxon>Eukaryota</taxon>
        <taxon>Fungi</taxon>
        <taxon>Dikarya</taxon>
        <taxon>Ascomycota</taxon>
        <taxon>Pezizomycotina</taxon>
        <taxon>Dothideomycetes</taxon>
        <taxon>Pleosporomycetidae</taxon>
        <taxon>Pleosporales</taxon>
        <taxon>Massarineae</taxon>
        <taxon>Didymosphaeriaceae</taxon>
        <taxon>Didymosphaeria</taxon>
    </lineage>
</organism>
<dbReference type="RefSeq" id="XP_056065084.1">
    <property type="nucleotide sequence ID" value="XM_056221097.1"/>
</dbReference>
<dbReference type="EMBL" id="JAPEUX010000010">
    <property type="protein sequence ID" value="KAJ4344632.1"/>
    <property type="molecule type" value="Genomic_DNA"/>
</dbReference>
<feature type="compositionally biased region" description="Basic and acidic residues" evidence="1">
    <location>
        <begin position="226"/>
        <end position="253"/>
    </location>
</feature>
<accession>A0A9W8XAD8</accession>
<comment type="caution">
    <text evidence="2">The sequence shown here is derived from an EMBL/GenBank/DDBJ whole genome shotgun (WGS) entry which is preliminary data.</text>
</comment>
<name>A0A9W8XAD8_9PLEO</name>
<evidence type="ECO:0000313" key="3">
    <source>
        <dbReference type="Proteomes" id="UP001140513"/>
    </source>
</evidence>
<feature type="region of interest" description="Disordered" evidence="1">
    <location>
        <begin position="219"/>
        <end position="271"/>
    </location>
</feature>
<evidence type="ECO:0008006" key="4">
    <source>
        <dbReference type="Google" id="ProtNLM"/>
    </source>
</evidence>